<reference evidence="2" key="1">
    <citation type="journal article" date="2015" name="Nature">
        <title>Complex archaea that bridge the gap between prokaryotes and eukaryotes.</title>
        <authorList>
            <person name="Spang A."/>
            <person name="Saw J.H."/>
            <person name="Jorgensen S.L."/>
            <person name="Zaremba-Niedzwiedzka K."/>
            <person name="Martijn J."/>
            <person name="Lind A.E."/>
            <person name="van Eijk R."/>
            <person name="Schleper C."/>
            <person name="Guy L."/>
            <person name="Ettema T.J."/>
        </authorList>
    </citation>
    <scope>NUCLEOTIDE SEQUENCE</scope>
</reference>
<evidence type="ECO:0000313" key="2">
    <source>
        <dbReference type="EMBL" id="KKM21644.1"/>
    </source>
</evidence>
<evidence type="ECO:0000256" key="1">
    <source>
        <dbReference type="SAM" id="Phobius"/>
    </source>
</evidence>
<dbReference type="EMBL" id="LAZR01013508">
    <property type="protein sequence ID" value="KKM21644.1"/>
    <property type="molecule type" value="Genomic_DNA"/>
</dbReference>
<organism evidence="2">
    <name type="scientific">marine sediment metagenome</name>
    <dbReference type="NCBI Taxonomy" id="412755"/>
    <lineage>
        <taxon>unclassified sequences</taxon>
        <taxon>metagenomes</taxon>
        <taxon>ecological metagenomes</taxon>
    </lineage>
</organism>
<keyword evidence="1" id="KW-0812">Transmembrane</keyword>
<feature type="transmembrane region" description="Helical" evidence="1">
    <location>
        <begin position="16"/>
        <end position="33"/>
    </location>
</feature>
<name>A0A0F9IP92_9ZZZZ</name>
<protein>
    <submittedName>
        <fullName evidence="2">Uncharacterized protein</fullName>
    </submittedName>
</protein>
<sequence>MTPEECIWHTKTKHRFTLGGLASIVLGMVLACFGGEHQAFLYVGIPIMLGGFGSLIYGMKDDD</sequence>
<accession>A0A0F9IP92</accession>
<comment type="caution">
    <text evidence="2">The sequence shown here is derived from an EMBL/GenBank/DDBJ whole genome shotgun (WGS) entry which is preliminary data.</text>
</comment>
<keyword evidence="1" id="KW-1133">Transmembrane helix</keyword>
<proteinExistence type="predicted"/>
<dbReference type="AlphaFoldDB" id="A0A0F9IP92"/>
<gene>
    <name evidence="2" type="ORF">LCGC14_1633450</name>
</gene>
<feature type="transmembrane region" description="Helical" evidence="1">
    <location>
        <begin position="39"/>
        <end position="59"/>
    </location>
</feature>
<keyword evidence="1" id="KW-0472">Membrane</keyword>